<evidence type="ECO:0000313" key="1">
    <source>
        <dbReference type="EMBL" id="CAD6958476.1"/>
    </source>
</evidence>
<evidence type="ECO:0000313" key="2">
    <source>
        <dbReference type="EMBL" id="KAE8240427.1"/>
    </source>
</evidence>
<organism evidence="2 3">
    <name type="scientific">Tilletia caries</name>
    <name type="common">wheat bunt fungus</name>
    <dbReference type="NCBI Taxonomy" id="13290"/>
    <lineage>
        <taxon>Eukaryota</taxon>
        <taxon>Fungi</taxon>
        <taxon>Dikarya</taxon>
        <taxon>Basidiomycota</taxon>
        <taxon>Ustilaginomycotina</taxon>
        <taxon>Exobasidiomycetes</taxon>
        <taxon>Tilletiales</taxon>
        <taxon>Tilletiaceae</taxon>
        <taxon>Tilletia</taxon>
    </lineage>
</organism>
<dbReference type="EMBL" id="CAJHJG010006635">
    <property type="protein sequence ID" value="CAD6958476.1"/>
    <property type="molecule type" value="Genomic_DNA"/>
</dbReference>
<reference evidence="1" key="3">
    <citation type="submission" date="2020-10" db="EMBL/GenBank/DDBJ databases">
        <authorList>
            <person name="Sedaghatjoo S."/>
        </authorList>
    </citation>
    <scope>NUCLEOTIDE SEQUENCE</scope>
    <source>
        <strain evidence="1">AZH3</strain>
    </source>
</reference>
<name>A0A177V870_9BASI</name>
<gene>
    <name evidence="2" type="ORF">A4X03_0g8529</name>
    <name evidence="1" type="ORF">JKIAZH3_G279</name>
</gene>
<protein>
    <submittedName>
        <fullName evidence="2">Uncharacterized protein</fullName>
    </submittedName>
</protein>
<evidence type="ECO:0000313" key="4">
    <source>
        <dbReference type="Proteomes" id="UP000836402"/>
    </source>
</evidence>
<keyword evidence="4" id="KW-1185">Reference proteome</keyword>
<dbReference type="Proteomes" id="UP000077671">
    <property type="component" value="Unassembled WGS sequence"/>
</dbReference>
<reference evidence="2" key="1">
    <citation type="submission" date="2016-04" db="EMBL/GenBank/DDBJ databases">
        <authorList>
            <person name="Nguyen H.D."/>
            <person name="Kesanakurti P."/>
            <person name="Cullis J."/>
            <person name="Levesque C.A."/>
            <person name="Hambleton S."/>
        </authorList>
    </citation>
    <scope>NUCLEOTIDE SEQUENCE</scope>
    <source>
        <strain evidence="2">DAOMC 238032</strain>
    </source>
</reference>
<comment type="caution">
    <text evidence="2">The sequence shown here is derived from an EMBL/GenBank/DDBJ whole genome shotgun (WGS) entry which is preliminary data.</text>
</comment>
<reference evidence="2" key="2">
    <citation type="journal article" date="2019" name="IMA Fungus">
        <title>Genome sequencing and comparison of five Tilletia species to identify candidate genes for the detection of regulated species infecting wheat.</title>
        <authorList>
            <person name="Nguyen H.D.T."/>
            <person name="Sultana T."/>
            <person name="Kesanakurti P."/>
            <person name="Hambleton S."/>
        </authorList>
    </citation>
    <scope>NUCLEOTIDE SEQUENCE</scope>
    <source>
        <strain evidence="2">DAOMC 238032</strain>
    </source>
</reference>
<dbReference type="AlphaFoldDB" id="A0A177V870"/>
<accession>A0A177V870</accession>
<evidence type="ECO:0000313" key="3">
    <source>
        <dbReference type="Proteomes" id="UP000077671"/>
    </source>
</evidence>
<proteinExistence type="predicted"/>
<dbReference type="EMBL" id="LWDD02002637">
    <property type="protein sequence ID" value="KAE8240427.1"/>
    <property type="molecule type" value="Genomic_DNA"/>
</dbReference>
<dbReference type="Proteomes" id="UP000836402">
    <property type="component" value="Unassembled WGS sequence"/>
</dbReference>
<sequence length="69" mass="7459">MASLKNRSYHPHHLRGHAVLARGTDTVSNDTTVTGHAALDIIFSSEMVLFKSIRGPIGTKGQSFGFSFS</sequence>